<evidence type="ECO:0000313" key="1">
    <source>
        <dbReference type="EMBL" id="CAB3373274.1"/>
    </source>
</evidence>
<sequence>MNPKNFASENPQPRLICPALDSVDRPQAQKHHLFGANDEQKSQLHSFHCQRDNDRGIGALVASWEVASVYSDGLFGQALRKAKASLLETIKRKTTQLFVQKGL</sequence>
<protein>
    <submittedName>
        <fullName evidence="1">Uncharacterized protein</fullName>
    </submittedName>
</protein>
<name>A0A8S1CP64_9INSE</name>
<accession>A0A8S1CP64</accession>
<reference evidence="1 2" key="1">
    <citation type="submission" date="2020-04" db="EMBL/GenBank/DDBJ databases">
        <authorList>
            <person name="Alioto T."/>
            <person name="Alioto T."/>
            <person name="Gomez Garrido J."/>
        </authorList>
    </citation>
    <scope>NUCLEOTIDE SEQUENCE [LARGE SCALE GENOMIC DNA]</scope>
</reference>
<evidence type="ECO:0000313" key="2">
    <source>
        <dbReference type="Proteomes" id="UP000494165"/>
    </source>
</evidence>
<organism evidence="1 2">
    <name type="scientific">Cloeon dipterum</name>
    <dbReference type="NCBI Taxonomy" id="197152"/>
    <lineage>
        <taxon>Eukaryota</taxon>
        <taxon>Metazoa</taxon>
        <taxon>Ecdysozoa</taxon>
        <taxon>Arthropoda</taxon>
        <taxon>Hexapoda</taxon>
        <taxon>Insecta</taxon>
        <taxon>Pterygota</taxon>
        <taxon>Palaeoptera</taxon>
        <taxon>Ephemeroptera</taxon>
        <taxon>Pisciforma</taxon>
        <taxon>Baetidae</taxon>
        <taxon>Cloeon</taxon>
    </lineage>
</organism>
<keyword evidence="2" id="KW-1185">Reference proteome</keyword>
<gene>
    <name evidence="1" type="ORF">CLODIP_2_CD03691</name>
</gene>
<proteinExistence type="predicted"/>
<dbReference type="EMBL" id="CADEPI010000083">
    <property type="protein sequence ID" value="CAB3373274.1"/>
    <property type="molecule type" value="Genomic_DNA"/>
</dbReference>
<dbReference type="Proteomes" id="UP000494165">
    <property type="component" value="Unassembled WGS sequence"/>
</dbReference>
<comment type="caution">
    <text evidence="1">The sequence shown here is derived from an EMBL/GenBank/DDBJ whole genome shotgun (WGS) entry which is preliminary data.</text>
</comment>
<dbReference type="AlphaFoldDB" id="A0A8S1CP64"/>